<dbReference type="SUPFAM" id="SSF55729">
    <property type="entry name" value="Acyl-CoA N-acyltransferases (Nat)"/>
    <property type="match status" value="1"/>
</dbReference>
<dbReference type="EMBL" id="CAKKLH010000343">
    <property type="protein sequence ID" value="CAH0113635.1"/>
    <property type="molecule type" value="Genomic_DNA"/>
</dbReference>
<evidence type="ECO:0000256" key="3">
    <source>
        <dbReference type="ARBA" id="ARBA00023315"/>
    </source>
</evidence>
<dbReference type="Pfam" id="PF13302">
    <property type="entry name" value="Acetyltransf_3"/>
    <property type="match status" value="1"/>
</dbReference>
<dbReference type="InterPro" id="IPR039135">
    <property type="entry name" value="NAT9-like"/>
</dbReference>
<name>A0A8J2S5Q0_9CRUS</name>
<keyword evidence="2" id="KW-0808">Transferase</keyword>
<dbReference type="PANTHER" id="PTHR13256">
    <property type="entry name" value="N-ACETYLTRANSFERASE 9"/>
    <property type="match status" value="1"/>
</dbReference>
<protein>
    <recommendedName>
        <fullName evidence="4">N-acetyltransferase domain-containing protein</fullName>
    </recommendedName>
</protein>
<sequence>MKINCQTKITGSLVVLVPYREIHVPKYHEWMSSEELQKLTASEPLTLEQEYEMQKTWAADEDSLINNQYFALSFAECTFIILDKAKYEETNNEVESMIGDTNIFMSDDTDATLAEIEIMIAETGYRKNGRGKESTLLMLKYEQLGVKKFQAKIGLDNIASIQMFQKLGFHEISRSEVFDEVTLAATSADDESFVRYMKDHVVQYNVSHH</sequence>
<evidence type="ECO:0000313" key="5">
    <source>
        <dbReference type="EMBL" id="CAH0113635.1"/>
    </source>
</evidence>
<comment type="caution">
    <text evidence="5">The sequence shown here is derived from an EMBL/GenBank/DDBJ whole genome shotgun (WGS) entry which is preliminary data.</text>
</comment>
<evidence type="ECO:0000256" key="2">
    <source>
        <dbReference type="ARBA" id="ARBA00022679"/>
    </source>
</evidence>
<dbReference type="GO" id="GO:0008080">
    <property type="term" value="F:N-acetyltransferase activity"/>
    <property type="evidence" value="ECO:0007669"/>
    <property type="project" value="InterPro"/>
</dbReference>
<proteinExistence type="inferred from homology"/>
<dbReference type="AlphaFoldDB" id="A0A8J2S5Q0"/>
<reference evidence="5" key="1">
    <citation type="submission" date="2021-11" db="EMBL/GenBank/DDBJ databases">
        <authorList>
            <person name="Schell T."/>
        </authorList>
    </citation>
    <scope>NUCLEOTIDE SEQUENCE</scope>
    <source>
        <strain evidence="5">M5</strain>
    </source>
</reference>
<dbReference type="Gene3D" id="3.40.630.30">
    <property type="match status" value="1"/>
</dbReference>
<keyword evidence="3" id="KW-0012">Acyltransferase</keyword>
<dbReference type="Proteomes" id="UP000789390">
    <property type="component" value="Unassembled WGS sequence"/>
</dbReference>
<comment type="similarity">
    <text evidence="1">Belongs to the acetyltransferase family. GNAT subfamily.</text>
</comment>
<evidence type="ECO:0000313" key="6">
    <source>
        <dbReference type="Proteomes" id="UP000789390"/>
    </source>
</evidence>
<dbReference type="InterPro" id="IPR000182">
    <property type="entry name" value="GNAT_dom"/>
</dbReference>
<evidence type="ECO:0000256" key="1">
    <source>
        <dbReference type="ARBA" id="ARBA00009342"/>
    </source>
</evidence>
<organism evidence="5 6">
    <name type="scientific">Daphnia galeata</name>
    <dbReference type="NCBI Taxonomy" id="27404"/>
    <lineage>
        <taxon>Eukaryota</taxon>
        <taxon>Metazoa</taxon>
        <taxon>Ecdysozoa</taxon>
        <taxon>Arthropoda</taxon>
        <taxon>Crustacea</taxon>
        <taxon>Branchiopoda</taxon>
        <taxon>Diplostraca</taxon>
        <taxon>Cladocera</taxon>
        <taxon>Anomopoda</taxon>
        <taxon>Daphniidae</taxon>
        <taxon>Daphnia</taxon>
    </lineage>
</organism>
<gene>
    <name evidence="5" type="ORF">DGAL_LOCUS17535</name>
</gene>
<evidence type="ECO:0000259" key="4">
    <source>
        <dbReference type="Pfam" id="PF13302"/>
    </source>
</evidence>
<keyword evidence="6" id="KW-1185">Reference proteome</keyword>
<dbReference type="InterPro" id="IPR016181">
    <property type="entry name" value="Acyl_CoA_acyltransferase"/>
</dbReference>
<accession>A0A8J2S5Q0</accession>
<dbReference type="PANTHER" id="PTHR13256:SF16">
    <property type="entry name" value="ALPHA_BETA-TUBULIN-N-ACETYLTRANSFERASE 9"/>
    <property type="match status" value="1"/>
</dbReference>
<feature type="domain" description="N-acetyltransferase" evidence="4">
    <location>
        <begin position="15"/>
        <end position="170"/>
    </location>
</feature>
<dbReference type="OrthoDB" id="5043642at2759"/>